<proteinExistence type="predicted"/>
<feature type="compositionally biased region" description="Basic residues" evidence="1">
    <location>
        <begin position="53"/>
        <end position="64"/>
    </location>
</feature>
<organism evidence="2 3">
    <name type="scientific">Oidiodendron maius (strain Zn)</name>
    <dbReference type="NCBI Taxonomy" id="913774"/>
    <lineage>
        <taxon>Eukaryota</taxon>
        <taxon>Fungi</taxon>
        <taxon>Dikarya</taxon>
        <taxon>Ascomycota</taxon>
        <taxon>Pezizomycotina</taxon>
        <taxon>Leotiomycetes</taxon>
        <taxon>Leotiomycetes incertae sedis</taxon>
        <taxon>Myxotrichaceae</taxon>
        <taxon>Oidiodendron</taxon>
    </lineage>
</organism>
<feature type="compositionally biased region" description="Basic residues" evidence="1">
    <location>
        <begin position="24"/>
        <end position="39"/>
    </location>
</feature>
<protein>
    <submittedName>
        <fullName evidence="2">Uncharacterized protein</fullName>
    </submittedName>
</protein>
<dbReference type="EMBL" id="KN832890">
    <property type="protein sequence ID" value="KIM94427.1"/>
    <property type="molecule type" value="Genomic_DNA"/>
</dbReference>
<sequence length="107" mass="12630">MLARVEGKVMSFKDIVAARAAHAKKQAIKDKKKHRRKRKNVELETDEQEQRQSRKRRVPRKRLSTAKQNVVERVRELDQSQVSQSRNHVEQMLRAPWRAPVAQIIKV</sequence>
<dbReference type="InParanoid" id="A0A0C3CXM0"/>
<name>A0A0C3CXM0_OIDMZ</name>
<dbReference type="AlphaFoldDB" id="A0A0C3CXM0"/>
<dbReference type="HOGENOM" id="CLU_2210753_0_0_1"/>
<feature type="region of interest" description="Disordered" evidence="1">
    <location>
        <begin position="24"/>
        <end position="67"/>
    </location>
</feature>
<dbReference type="Proteomes" id="UP000054321">
    <property type="component" value="Unassembled WGS sequence"/>
</dbReference>
<evidence type="ECO:0000313" key="3">
    <source>
        <dbReference type="Proteomes" id="UP000054321"/>
    </source>
</evidence>
<gene>
    <name evidence="2" type="ORF">OIDMADRAFT_184461</name>
</gene>
<keyword evidence="3" id="KW-1185">Reference proteome</keyword>
<reference evidence="3" key="2">
    <citation type="submission" date="2015-01" db="EMBL/GenBank/DDBJ databases">
        <title>Evolutionary Origins and Diversification of the Mycorrhizal Mutualists.</title>
        <authorList>
            <consortium name="DOE Joint Genome Institute"/>
            <consortium name="Mycorrhizal Genomics Consortium"/>
            <person name="Kohler A."/>
            <person name="Kuo A."/>
            <person name="Nagy L.G."/>
            <person name="Floudas D."/>
            <person name="Copeland A."/>
            <person name="Barry K.W."/>
            <person name="Cichocki N."/>
            <person name="Veneault-Fourrey C."/>
            <person name="LaButti K."/>
            <person name="Lindquist E.A."/>
            <person name="Lipzen A."/>
            <person name="Lundell T."/>
            <person name="Morin E."/>
            <person name="Murat C."/>
            <person name="Riley R."/>
            <person name="Ohm R."/>
            <person name="Sun H."/>
            <person name="Tunlid A."/>
            <person name="Henrissat B."/>
            <person name="Grigoriev I.V."/>
            <person name="Hibbett D.S."/>
            <person name="Martin F."/>
        </authorList>
    </citation>
    <scope>NUCLEOTIDE SEQUENCE [LARGE SCALE GENOMIC DNA]</scope>
    <source>
        <strain evidence="3">Zn</strain>
    </source>
</reference>
<evidence type="ECO:0000256" key="1">
    <source>
        <dbReference type="SAM" id="MobiDB-lite"/>
    </source>
</evidence>
<accession>A0A0C3CXM0</accession>
<reference evidence="2 3" key="1">
    <citation type="submission" date="2014-04" db="EMBL/GenBank/DDBJ databases">
        <authorList>
            <consortium name="DOE Joint Genome Institute"/>
            <person name="Kuo A."/>
            <person name="Martino E."/>
            <person name="Perotto S."/>
            <person name="Kohler A."/>
            <person name="Nagy L.G."/>
            <person name="Floudas D."/>
            <person name="Copeland A."/>
            <person name="Barry K.W."/>
            <person name="Cichocki N."/>
            <person name="Veneault-Fourrey C."/>
            <person name="LaButti K."/>
            <person name="Lindquist E.A."/>
            <person name="Lipzen A."/>
            <person name="Lundell T."/>
            <person name="Morin E."/>
            <person name="Murat C."/>
            <person name="Sun H."/>
            <person name="Tunlid A."/>
            <person name="Henrissat B."/>
            <person name="Grigoriev I.V."/>
            <person name="Hibbett D.S."/>
            <person name="Martin F."/>
            <person name="Nordberg H.P."/>
            <person name="Cantor M.N."/>
            <person name="Hua S.X."/>
        </authorList>
    </citation>
    <scope>NUCLEOTIDE SEQUENCE [LARGE SCALE GENOMIC DNA]</scope>
    <source>
        <strain evidence="2 3">Zn</strain>
    </source>
</reference>
<evidence type="ECO:0000313" key="2">
    <source>
        <dbReference type="EMBL" id="KIM94427.1"/>
    </source>
</evidence>